<dbReference type="GO" id="GO:0004519">
    <property type="term" value="F:endonuclease activity"/>
    <property type="evidence" value="ECO:0007669"/>
    <property type="project" value="UniProtKB-KW"/>
</dbReference>
<dbReference type="InterPro" id="IPR043502">
    <property type="entry name" value="DNA/RNA_pol_sf"/>
</dbReference>
<evidence type="ECO:0000313" key="9">
    <source>
        <dbReference type="Proteomes" id="UP001567538"/>
    </source>
</evidence>
<dbReference type="GO" id="GO:0016787">
    <property type="term" value="F:hydrolase activity"/>
    <property type="evidence" value="ECO:0007669"/>
    <property type="project" value="UniProtKB-KW"/>
</dbReference>
<evidence type="ECO:0000313" key="8">
    <source>
        <dbReference type="EMBL" id="KAL1544524.1"/>
    </source>
</evidence>
<keyword evidence="4" id="KW-0255">Endonuclease</keyword>
<dbReference type="PANTHER" id="PTHR34072:SF57">
    <property type="entry name" value="RNA-DIRECTED DNA POLYMERASE"/>
    <property type="match status" value="1"/>
</dbReference>
<evidence type="ECO:0000256" key="4">
    <source>
        <dbReference type="ARBA" id="ARBA00022759"/>
    </source>
</evidence>
<evidence type="ECO:0000256" key="3">
    <source>
        <dbReference type="ARBA" id="ARBA00022722"/>
    </source>
</evidence>
<keyword evidence="5" id="KW-0378">Hydrolase</keyword>
<accession>A0ABD1GN04</accession>
<protein>
    <recommendedName>
        <fullName evidence="7">Reverse transcriptase RNase H-like domain-containing protein</fullName>
    </recommendedName>
</protein>
<name>A0ABD1GN04_SALDI</name>
<evidence type="ECO:0000256" key="2">
    <source>
        <dbReference type="ARBA" id="ARBA00022695"/>
    </source>
</evidence>
<keyword evidence="1" id="KW-0808">Transferase</keyword>
<feature type="domain" description="Reverse transcriptase RNase H-like" evidence="7">
    <location>
        <begin position="1"/>
        <end position="52"/>
    </location>
</feature>
<evidence type="ECO:0000259" key="7">
    <source>
        <dbReference type="Pfam" id="PF17917"/>
    </source>
</evidence>
<dbReference type="EMBL" id="JBEAFC010000008">
    <property type="protein sequence ID" value="KAL1544524.1"/>
    <property type="molecule type" value="Genomic_DNA"/>
</dbReference>
<dbReference type="AlphaFoldDB" id="A0ABD1GN04"/>
<dbReference type="SUPFAM" id="SSF56672">
    <property type="entry name" value="DNA/RNA polymerases"/>
    <property type="match status" value="1"/>
</dbReference>
<gene>
    <name evidence="8" type="ORF">AAHA92_21365</name>
</gene>
<evidence type="ECO:0000256" key="1">
    <source>
        <dbReference type="ARBA" id="ARBA00022679"/>
    </source>
</evidence>
<keyword evidence="3" id="KW-0540">Nuclease</keyword>
<keyword evidence="6" id="KW-0695">RNA-directed DNA polymerase</keyword>
<dbReference type="InterPro" id="IPR041373">
    <property type="entry name" value="RT_RNaseH"/>
</dbReference>
<evidence type="ECO:0000256" key="6">
    <source>
        <dbReference type="ARBA" id="ARBA00022918"/>
    </source>
</evidence>
<proteinExistence type="predicted"/>
<dbReference type="Pfam" id="PF17917">
    <property type="entry name" value="RT_RNaseH"/>
    <property type="match status" value="1"/>
</dbReference>
<reference evidence="8 9" key="1">
    <citation type="submission" date="2024-06" db="EMBL/GenBank/DDBJ databases">
        <title>A chromosome level genome sequence of Diviner's sage (Salvia divinorum).</title>
        <authorList>
            <person name="Ford S.A."/>
            <person name="Ro D.-K."/>
            <person name="Ness R.W."/>
            <person name="Phillips M.A."/>
        </authorList>
    </citation>
    <scope>NUCLEOTIDE SEQUENCE [LARGE SCALE GENOMIC DNA]</scope>
    <source>
        <strain evidence="8">SAF-2024a</strain>
        <tissue evidence="8">Leaf</tissue>
    </source>
</reference>
<keyword evidence="2" id="KW-0548">Nucleotidyltransferase</keyword>
<organism evidence="8 9">
    <name type="scientific">Salvia divinorum</name>
    <name type="common">Maria pastora</name>
    <name type="synonym">Diviner's sage</name>
    <dbReference type="NCBI Taxonomy" id="28513"/>
    <lineage>
        <taxon>Eukaryota</taxon>
        <taxon>Viridiplantae</taxon>
        <taxon>Streptophyta</taxon>
        <taxon>Embryophyta</taxon>
        <taxon>Tracheophyta</taxon>
        <taxon>Spermatophyta</taxon>
        <taxon>Magnoliopsida</taxon>
        <taxon>eudicotyledons</taxon>
        <taxon>Gunneridae</taxon>
        <taxon>Pentapetalae</taxon>
        <taxon>asterids</taxon>
        <taxon>lamiids</taxon>
        <taxon>Lamiales</taxon>
        <taxon>Lamiaceae</taxon>
        <taxon>Nepetoideae</taxon>
        <taxon>Mentheae</taxon>
        <taxon>Salviinae</taxon>
        <taxon>Salvia</taxon>
        <taxon>Salvia subgen. Calosphace</taxon>
    </lineage>
</organism>
<keyword evidence="9" id="KW-1185">Reference proteome</keyword>
<dbReference type="GO" id="GO:0003964">
    <property type="term" value="F:RNA-directed DNA polymerase activity"/>
    <property type="evidence" value="ECO:0007669"/>
    <property type="project" value="UniProtKB-KW"/>
</dbReference>
<dbReference type="PANTHER" id="PTHR34072">
    <property type="entry name" value="ENZYMATIC POLYPROTEIN-RELATED"/>
    <property type="match status" value="1"/>
</dbReference>
<sequence>MLAVMYSFEKFRQYLLGSKVIVYTDHATIKYLIAKKESKPRLIRWVLLLQEFDWDVEDKRGVENKVVDHLSRIIQEENGDDVLDEFSEEHLCEVMFSPRLINWENVMKVTSQEGTTKGKEKIGEEPWFTDLVNYLVTGEVPSALDVTKVQRMKIKSEAKYYFWDDPYLWKMGTDQVIRRCIPDWEQRMYLFTATLWHVKDILALRSRRGRF</sequence>
<dbReference type="CDD" id="cd09274">
    <property type="entry name" value="RNase_HI_RT_Ty3"/>
    <property type="match status" value="1"/>
</dbReference>
<evidence type="ECO:0000256" key="5">
    <source>
        <dbReference type="ARBA" id="ARBA00022801"/>
    </source>
</evidence>
<comment type="caution">
    <text evidence="8">The sequence shown here is derived from an EMBL/GenBank/DDBJ whole genome shotgun (WGS) entry which is preliminary data.</text>
</comment>
<dbReference type="Proteomes" id="UP001567538">
    <property type="component" value="Unassembled WGS sequence"/>
</dbReference>